<feature type="compositionally biased region" description="Low complexity" evidence="2">
    <location>
        <begin position="311"/>
        <end position="326"/>
    </location>
</feature>
<dbReference type="GO" id="GO:0006355">
    <property type="term" value="P:regulation of DNA-templated transcription"/>
    <property type="evidence" value="ECO:0007669"/>
    <property type="project" value="TreeGrafter"/>
</dbReference>
<gene>
    <name evidence="4" type="primary">SET3</name>
    <name evidence="4" type="ORF">H4R26_005562</name>
</gene>
<dbReference type="Proteomes" id="UP001150907">
    <property type="component" value="Unassembled WGS sequence"/>
</dbReference>
<dbReference type="AlphaFoldDB" id="A0A9W8B8H2"/>
<dbReference type="InterPro" id="IPR046341">
    <property type="entry name" value="SET_dom_sf"/>
</dbReference>
<dbReference type="PANTHER" id="PTHR46462:SF3">
    <property type="entry name" value="UPSET, ISOFORM A"/>
    <property type="match status" value="1"/>
</dbReference>
<protein>
    <submittedName>
        <fullName evidence="4">SET domain-containing protein 3</fullName>
    </submittedName>
</protein>
<dbReference type="SMART" id="SM00317">
    <property type="entry name" value="SET"/>
    <property type="match status" value="1"/>
</dbReference>
<evidence type="ECO:0000259" key="3">
    <source>
        <dbReference type="PROSITE" id="PS50280"/>
    </source>
</evidence>
<evidence type="ECO:0000256" key="2">
    <source>
        <dbReference type="SAM" id="MobiDB-lite"/>
    </source>
</evidence>
<reference evidence="4" key="1">
    <citation type="submission" date="2022-07" db="EMBL/GenBank/DDBJ databases">
        <title>Phylogenomic reconstructions and comparative analyses of Kickxellomycotina fungi.</title>
        <authorList>
            <person name="Reynolds N.K."/>
            <person name="Stajich J.E."/>
            <person name="Barry K."/>
            <person name="Grigoriev I.V."/>
            <person name="Crous P."/>
            <person name="Smith M.E."/>
        </authorList>
    </citation>
    <scope>NUCLEOTIDE SEQUENCE</scope>
    <source>
        <strain evidence="4">IMI 214461</strain>
    </source>
</reference>
<dbReference type="GO" id="GO:0034967">
    <property type="term" value="C:Set3 complex"/>
    <property type="evidence" value="ECO:0007669"/>
    <property type="project" value="TreeGrafter"/>
</dbReference>
<evidence type="ECO:0000256" key="1">
    <source>
        <dbReference type="ARBA" id="ARBA00022853"/>
    </source>
</evidence>
<dbReference type="InterPro" id="IPR001214">
    <property type="entry name" value="SET_dom"/>
</dbReference>
<dbReference type="EMBL" id="JANBQF010001056">
    <property type="protein sequence ID" value="KAJ1998164.1"/>
    <property type="molecule type" value="Genomic_DNA"/>
</dbReference>
<feature type="non-terminal residue" evidence="4">
    <location>
        <position position="406"/>
    </location>
</feature>
<sequence length="406" mass="43493">MADDAMSRSAMVAMTDDEMSRSAPVYRGFARDNRGQIGLFAREPLAQGRYVCEYRGQVLLKAAYKEDPKNYYELLRTTRPHSHFHPEIDLCVDARRQGSEARFVRRSCDANVALKSIYVPGSPDSLIHLGLFATRDVLADEELTVGWEWDEGELPAVARMQPADASDYLDRPEGRRMSKVWRQAFGGITCACADTQCSVRRLFAMHGVEETAARPDAIGAGIKRRASRPHRIDTGGSGGGSDPQLSSPDGAKEARASHSRKGSVAGAGATNGDSDANGHGRGALGSTQQVGVYGDCNGEGDGGGSSDDSSRAANRRGASSSSSSNKSRSRSQSRRRKPSGPSAEPAVRATSPVASSDGCRKQRSASGTPVPWKASSPPPCSLPLKKLWMSQYLELTESRADNQGAL</sequence>
<dbReference type="Pfam" id="PF00856">
    <property type="entry name" value="SET"/>
    <property type="match status" value="1"/>
</dbReference>
<name>A0A9W8B8H2_9FUNG</name>
<evidence type="ECO:0000313" key="5">
    <source>
        <dbReference type="Proteomes" id="UP001150907"/>
    </source>
</evidence>
<evidence type="ECO:0000313" key="4">
    <source>
        <dbReference type="EMBL" id="KAJ1998164.1"/>
    </source>
</evidence>
<keyword evidence="1" id="KW-0156">Chromatin regulator</keyword>
<organism evidence="4 5">
    <name type="scientific">Coemansia thaxteri</name>
    <dbReference type="NCBI Taxonomy" id="2663907"/>
    <lineage>
        <taxon>Eukaryota</taxon>
        <taxon>Fungi</taxon>
        <taxon>Fungi incertae sedis</taxon>
        <taxon>Zoopagomycota</taxon>
        <taxon>Kickxellomycotina</taxon>
        <taxon>Kickxellomycetes</taxon>
        <taxon>Kickxellales</taxon>
        <taxon>Kickxellaceae</taxon>
        <taxon>Coemansia</taxon>
    </lineage>
</organism>
<accession>A0A9W8B8H2</accession>
<dbReference type="GO" id="GO:0006325">
    <property type="term" value="P:chromatin organization"/>
    <property type="evidence" value="ECO:0007669"/>
    <property type="project" value="UniProtKB-KW"/>
</dbReference>
<dbReference type="GO" id="GO:0070210">
    <property type="term" value="C:Rpd3L-Expanded complex"/>
    <property type="evidence" value="ECO:0007669"/>
    <property type="project" value="TreeGrafter"/>
</dbReference>
<feature type="compositionally biased region" description="Basic residues" evidence="2">
    <location>
        <begin position="327"/>
        <end position="338"/>
    </location>
</feature>
<keyword evidence="5" id="KW-1185">Reference proteome</keyword>
<dbReference type="PANTHER" id="PTHR46462">
    <property type="entry name" value="UPSET, ISOFORM A"/>
    <property type="match status" value="1"/>
</dbReference>
<proteinExistence type="predicted"/>
<dbReference type="OrthoDB" id="79252at2759"/>
<dbReference type="PROSITE" id="PS50280">
    <property type="entry name" value="SET"/>
    <property type="match status" value="1"/>
</dbReference>
<feature type="domain" description="SET" evidence="3">
    <location>
        <begin position="23"/>
        <end position="148"/>
    </location>
</feature>
<dbReference type="Gene3D" id="2.170.270.10">
    <property type="entry name" value="SET domain"/>
    <property type="match status" value="1"/>
</dbReference>
<comment type="caution">
    <text evidence="4">The sequence shown here is derived from an EMBL/GenBank/DDBJ whole genome shotgun (WGS) entry which is preliminary data.</text>
</comment>
<feature type="region of interest" description="Disordered" evidence="2">
    <location>
        <begin position="219"/>
        <end position="383"/>
    </location>
</feature>
<dbReference type="SUPFAM" id="SSF82199">
    <property type="entry name" value="SET domain"/>
    <property type="match status" value="1"/>
</dbReference>